<evidence type="ECO:0000313" key="6">
    <source>
        <dbReference type="Proteomes" id="UP000000763"/>
    </source>
</evidence>
<dbReference type="SUPFAM" id="SSF53098">
    <property type="entry name" value="Ribonuclease H-like"/>
    <property type="match status" value="1"/>
</dbReference>
<dbReference type="GO" id="GO:0004523">
    <property type="term" value="F:RNA-DNA hybrid ribonuclease activity"/>
    <property type="evidence" value="ECO:0007669"/>
    <property type="project" value="InterPro"/>
</dbReference>
<proteinExistence type="predicted"/>
<evidence type="ECO:0000259" key="4">
    <source>
        <dbReference type="Pfam" id="PF13966"/>
    </source>
</evidence>
<feature type="region of interest" description="Disordered" evidence="1">
    <location>
        <begin position="763"/>
        <end position="791"/>
    </location>
</feature>
<protein>
    <submittedName>
        <fullName evidence="5">Retrotransposon protein, putative, unclassified</fullName>
    </submittedName>
</protein>
<reference evidence="6" key="1">
    <citation type="journal article" date="2005" name="Nature">
        <title>The map-based sequence of the rice genome.</title>
        <authorList>
            <consortium name="International rice genome sequencing project (IRGSP)"/>
            <person name="Matsumoto T."/>
            <person name="Wu J."/>
            <person name="Kanamori H."/>
            <person name="Katayose Y."/>
            <person name="Fujisawa M."/>
            <person name="Namiki N."/>
            <person name="Mizuno H."/>
            <person name="Yamamoto K."/>
            <person name="Antonio B.A."/>
            <person name="Baba T."/>
            <person name="Sakata K."/>
            <person name="Nagamura Y."/>
            <person name="Aoki H."/>
            <person name="Arikawa K."/>
            <person name="Arita K."/>
            <person name="Bito T."/>
            <person name="Chiden Y."/>
            <person name="Fujitsuka N."/>
            <person name="Fukunaka R."/>
            <person name="Hamada M."/>
            <person name="Harada C."/>
            <person name="Hayashi A."/>
            <person name="Hijishita S."/>
            <person name="Honda M."/>
            <person name="Hosokawa S."/>
            <person name="Ichikawa Y."/>
            <person name="Idonuma A."/>
            <person name="Iijima M."/>
            <person name="Ikeda M."/>
            <person name="Ikeno M."/>
            <person name="Ito K."/>
            <person name="Ito S."/>
            <person name="Ito T."/>
            <person name="Ito Y."/>
            <person name="Ito Y."/>
            <person name="Iwabuchi A."/>
            <person name="Kamiya K."/>
            <person name="Karasawa W."/>
            <person name="Kurita K."/>
            <person name="Katagiri S."/>
            <person name="Kikuta A."/>
            <person name="Kobayashi H."/>
            <person name="Kobayashi N."/>
            <person name="Machita K."/>
            <person name="Maehara T."/>
            <person name="Masukawa M."/>
            <person name="Mizubayashi T."/>
            <person name="Mukai Y."/>
            <person name="Nagasaki H."/>
            <person name="Nagata Y."/>
            <person name="Naito S."/>
            <person name="Nakashima M."/>
            <person name="Nakama Y."/>
            <person name="Nakamichi Y."/>
            <person name="Nakamura M."/>
            <person name="Meguro A."/>
            <person name="Negishi M."/>
            <person name="Ohta I."/>
            <person name="Ohta T."/>
            <person name="Okamoto M."/>
            <person name="Ono N."/>
            <person name="Saji S."/>
            <person name="Sakaguchi M."/>
            <person name="Sakai K."/>
            <person name="Shibata M."/>
            <person name="Shimokawa T."/>
            <person name="Song J."/>
            <person name="Takazaki Y."/>
            <person name="Terasawa K."/>
            <person name="Tsugane M."/>
            <person name="Tsuji K."/>
            <person name="Ueda S."/>
            <person name="Waki K."/>
            <person name="Yamagata H."/>
            <person name="Yamamoto M."/>
            <person name="Yamamoto S."/>
            <person name="Yamane H."/>
            <person name="Yoshiki S."/>
            <person name="Yoshihara R."/>
            <person name="Yukawa K."/>
            <person name="Zhong H."/>
            <person name="Yano M."/>
            <person name="Yuan Q."/>
            <person name="Ouyang S."/>
            <person name="Liu J."/>
            <person name="Jones K.M."/>
            <person name="Gansberger K."/>
            <person name="Moffat K."/>
            <person name="Hill J."/>
            <person name="Bera J."/>
            <person name="Fadrosh D."/>
            <person name="Jin S."/>
            <person name="Johri S."/>
            <person name="Kim M."/>
            <person name="Overton L."/>
            <person name="Reardon M."/>
            <person name="Tsitrin T."/>
            <person name="Vuong H."/>
            <person name="Weaver B."/>
            <person name="Ciecko A."/>
            <person name="Tallon L."/>
            <person name="Jackson J."/>
            <person name="Pai G."/>
            <person name="Aken S.V."/>
            <person name="Utterback T."/>
            <person name="Reidmuller S."/>
            <person name="Feldblyum T."/>
            <person name="Hsiao J."/>
            <person name="Zismann V."/>
            <person name="Iobst S."/>
            <person name="de Vazeille A.R."/>
            <person name="Buell C.R."/>
            <person name="Ying K."/>
            <person name="Li Y."/>
            <person name="Lu T."/>
            <person name="Huang Y."/>
            <person name="Zhao Q."/>
            <person name="Feng Q."/>
            <person name="Zhang L."/>
            <person name="Zhu J."/>
            <person name="Weng Q."/>
            <person name="Mu J."/>
            <person name="Lu Y."/>
            <person name="Fan D."/>
            <person name="Liu Y."/>
            <person name="Guan J."/>
            <person name="Zhang Y."/>
            <person name="Yu S."/>
            <person name="Liu X."/>
            <person name="Zhang Y."/>
            <person name="Hong G."/>
            <person name="Han B."/>
            <person name="Choisne N."/>
            <person name="Demange N."/>
            <person name="Orjeda G."/>
            <person name="Samain S."/>
            <person name="Cattolico L."/>
            <person name="Pelletier E."/>
            <person name="Couloux A."/>
            <person name="Segurens B."/>
            <person name="Wincker P."/>
            <person name="D'Hont A."/>
            <person name="Scarpelli C."/>
            <person name="Weissenbach J."/>
            <person name="Salanoubat M."/>
            <person name="Quetier F."/>
            <person name="Yu Y."/>
            <person name="Kim H.R."/>
            <person name="Rambo T."/>
            <person name="Currie J."/>
            <person name="Collura K."/>
            <person name="Luo M."/>
            <person name="Yang T."/>
            <person name="Ammiraju J.S.S."/>
            <person name="Engler F."/>
            <person name="Soderlund C."/>
            <person name="Wing R.A."/>
            <person name="Palmer L.E."/>
            <person name="de la Bastide M."/>
            <person name="Spiegel L."/>
            <person name="Nascimento L."/>
            <person name="Zutavern T."/>
            <person name="O'Shaughnessy A."/>
            <person name="Dike S."/>
            <person name="Dedhia N."/>
            <person name="Preston R."/>
            <person name="Balija V."/>
            <person name="McCombie W.R."/>
            <person name="Chow T."/>
            <person name="Chen H."/>
            <person name="Chung M."/>
            <person name="Chen C."/>
            <person name="Shaw J."/>
            <person name="Wu H."/>
            <person name="Hsiao K."/>
            <person name="Chao Y."/>
            <person name="Chu M."/>
            <person name="Cheng C."/>
            <person name="Hour A."/>
            <person name="Lee P."/>
            <person name="Lin S."/>
            <person name="Lin Y."/>
            <person name="Liou J."/>
            <person name="Liu S."/>
            <person name="Hsing Y."/>
            <person name="Raghuvanshi S."/>
            <person name="Mohanty A."/>
            <person name="Bharti A.K."/>
            <person name="Gaur A."/>
            <person name="Gupta V."/>
            <person name="Kumar D."/>
            <person name="Ravi V."/>
            <person name="Vij S."/>
            <person name="Kapur A."/>
            <person name="Khurana P."/>
            <person name="Khurana P."/>
            <person name="Khurana J.P."/>
            <person name="Tyagi A.K."/>
            <person name="Gaikwad K."/>
            <person name="Singh A."/>
            <person name="Dalal V."/>
            <person name="Srivastava S."/>
            <person name="Dixit A."/>
            <person name="Pal A.K."/>
            <person name="Ghazi I.A."/>
            <person name="Yadav M."/>
            <person name="Pandit A."/>
            <person name="Bhargava A."/>
            <person name="Sureshbabu K."/>
            <person name="Batra K."/>
            <person name="Sharma T.R."/>
            <person name="Mohapatra T."/>
            <person name="Singh N.K."/>
            <person name="Messing J."/>
            <person name="Nelson A.B."/>
            <person name="Fuks G."/>
            <person name="Kavchok S."/>
            <person name="Keizer G."/>
            <person name="Linton E."/>
            <person name="Llaca V."/>
            <person name="Song R."/>
            <person name="Tanyolac B."/>
            <person name="Young S."/>
            <person name="Ho-Il K."/>
            <person name="Hahn J.H."/>
            <person name="Sangsakoo G."/>
            <person name="Vanavichit A."/>
            <person name="de Mattos Luiz.A.T."/>
            <person name="Zimmer P.D."/>
            <person name="Malone G."/>
            <person name="Dellagostin O."/>
            <person name="de Oliveira A.C."/>
            <person name="Bevan M."/>
            <person name="Bancroft I."/>
            <person name="Minx P."/>
            <person name="Cordum H."/>
            <person name="Wilson R."/>
            <person name="Cheng Z."/>
            <person name="Jin W."/>
            <person name="Jiang J."/>
            <person name="Leong S.A."/>
            <person name="Iwama H."/>
            <person name="Gojobori T."/>
            <person name="Itoh T."/>
            <person name="Niimura Y."/>
            <person name="Fujii Y."/>
            <person name="Habara T."/>
            <person name="Sakai H."/>
            <person name="Sato Y."/>
            <person name="Wilson G."/>
            <person name="Kumar K."/>
            <person name="McCouch S."/>
            <person name="Juretic N."/>
            <person name="Hoen D."/>
            <person name="Wright S."/>
            <person name="Bruskiewich R."/>
            <person name="Bureau T."/>
            <person name="Miyao A."/>
            <person name="Hirochika H."/>
            <person name="Nishikawa T."/>
            <person name="Kadowaki K."/>
            <person name="Sugiura M."/>
            <person name="Burr B."/>
            <person name="Sasaki T."/>
        </authorList>
    </citation>
    <scope>NUCLEOTIDE SEQUENCE [LARGE SCALE GENOMIC DNA]</scope>
    <source>
        <strain evidence="6">cv. Nipponbare</strain>
    </source>
</reference>
<dbReference type="InterPro" id="IPR026960">
    <property type="entry name" value="RVT-Znf"/>
</dbReference>
<accession>Q2R5F2</accession>
<dbReference type="EMBL" id="AC145812">
    <property type="protein sequence ID" value="AAX94970.1"/>
    <property type="molecule type" value="Genomic_DNA"/>
</dbReference>
<feature type="domain" description="RNase H type-1" evidence="2">
    <location>
        <begin position="502"/>
        <end position="623"/>
    </location>
</feature>
<feature type="domain" description="Transposase-associated" evidence="3">
    <location>
        <begin position="681"/>
        <end position="759"/>
    </location>
</feature>
<sequence length="816" mass="94328">MKEAIKSVLQVQQNTFKDKYLGLPTPSGRMKAGKYQYLMDRLMKRLSDWAEKFLSMGGKEVLIKSVIQALPTYVMNVFKLPSGFCEDYMKMIRKFWWGEEKNRRKTHWTSWQQLIKPKSKGGIGFKDLKIFNQALLARQAWRLIQFLDSLCAKLMKARYFPNGHLIDTVFPTDSSEVWRGICHGLELLKKGIIWRIGKGDQLHIWRDNWIPRDHQLRVTGKRTRTCLKWVADLVSPNNQEWDEGLIRQIFYPPYVDEILKIKLPESPTDDFLAWHPERLGVFTVRSAYKLGLAEEHRANEAGACSSNGNGDRVLWKNIWSAQVPQKVCIFAWRLAVERLPTQHNKQKRNIVPSARCEVCGAPREDGFHATVVCTKAKALRDELRAFWPIPPEDKFVRQGPDWLLLLLDTLDMRNKAQMLLMLWRAWHLRNNSVHDTGTLTISGSIRFLQSYVQLLFPIRQKEDPKGKCAAQVPGRLNQNPGVTKADCLQIWEPPPEGWAKINVDGAFSMTDNTGGIGVIARDSEGKALLSSWKYLHRCADAEQVEILACYEGMKLAAEWIRKPIILESDCVTVIGRMTAEDEERSRWTFLIRSAKAVMRSLQEVRIQHRKRECNRVAHELAQLAKRTAHCAVWRDHVPSCVMQLPRIERRTNFDDKGIKNMQQDLYNFIYRPPSLSKAMDRSWIYATTLNHHCKEYRDVVLSFMNAAEEDRKRRNSKYMCCPCRDCKNENMFESRVDIHSHLTQRGFKKGYACWVKHGEQESGSGAVVDRSGANNHEGDENEHDMFIPSPLGGEMVDVDPDLLQDMLRDVEDPTYN</sequence>
<dbReference type="CDD" id="cd06222">
    <property type="entry name" value="RNase_H_like"/>
    <property type="match status" value="1"/>
</dbReference>
<dbReference type="PANTHER" id="PTHR33116:SF86">
    <property type="entry name" value="REVERSE TRANSCRIPTASE DOMAIN-CONTAINING PROTEIN"/>
    <property type="match status" value="1"/>
</dbReference>
<evidence type="ECO:0000259" key="3">
    <source>
        <dbReference type="Pfam" id="PF13963"/>
    </source>
</evidence>
<name>Q2R5F2_ORYSJ</name>
<dbReference type="InterPro" id="IPR029480">
    <property type="entry name" value="Transpos_assoc"/>
</dbReference>
<dbReference type="Pfam" id="PF13966">
    <property type="entry name" value="zf-RVT"/>
    <property type="match status" value="1"/>
</dbReference>
<evidence type="ECO:0000313" key="5">
    <source>
        <dbReference type="EMBL" id="AAX94970.1"/>
    </source>
</evidence>
<dbReference type="Pfam" id="PF13963">
    <property type="entry name" value="Transpos_assoc"/>
    <property type="match status" value="1"/>
</dbReference>
<dbReference type="InterPro" id="IPR012337">
    <property type="entry name" value="RNaseH-like_sf"/>
</dbReference>
<dbReference type="InterPro" id="IPR044730">
    <property type="entry name" value="RNase_H-like_dom_plant"/>
</dbReference>
<dbReference type="InterPro" id="IPR002156">
    <property type="entry name" value="RNaseH_domain"/>
</dbReference>
<evidence type="ECO:0000256" key="1">
    <source>
        <dbReference type="SAM" id="MobiDB-lite"/>
    </source>
</evidence>
<dbReference type="GO" id="GO:0003676">
    <property type="term" value="F:nucleic acid binding"/>
    <property type="evidence" value="ECO:0007669"/>
    <property type="project" value="InterPro"/>
</dbReference>
<dbReference type="Proteomes" id="UP000000763">
    <property type="component" value="Chromosome 11"/>
</dbReference>
<gene>
    <name evidence="5" type="ordered locus">LOC_Os11g25210</name>
</gene>
<feature type="domain" description="Reverse transcriptase zinc-binding" evidence="4">
    <location>
        <begin position="282"/>
        <end position="378"/>
    </location>
</feature>
<dbReference type="AlphaFoldDB" id="Q2R5F2"/>
<dbReference type="PANTHER" id="PTHR33116">
    <property type="entry name" value="REVERSE TRANSCRIPTASE ZINC-BINDING DOMAIN-CONTAINING PROTEIN-RELATED-RELATED"/>
    <property type="match status" value="1"/>
</dbReference>
<dbReference type="Pfam" id="PF13456">
    <property type="entry name" value="RVT_3"/>
    <property type="match status" value="1"/>
</dbReference>
<organism evidence="5 6">
    <name type="scientific">Oryza sativa subsp. japonica</name>
    <name type="common">Rice</name>
    <dbReference type="NCBI Taxonomy" id="39947"/>
    <lineage>
        <taxon>Eukaryota</taxon>
        <taxon>Viridiplantae</taxon>
        <taxon>Streptophyta</taxon>
        <taxon>Embryophyta</taxon>
        <taxon>Tracheophyta</taxon>
        <taxon>Spermatophyta</taxon>
        <taxon>Magnoliopsida</taxon>
        <taxon>Liliopsida</taxon>
        <taxon>Poales</taxon>
        <taxon>Poaceae</taxon>
        <taxon>BOP clade</taxon>
        <taxon>Oryzoideae</taxon>
        <taxon>Oryzeae</taxon>
        <taxon>Oryzinae</taxon>
        <taxon>Oryza</taxon>
        <taxon>Oryza sativa</taxon>
    </lineage>
</organism>
<dbReference type="InterPro" id="IPR036397">
    <property type="entry name" value="RNaseH_sf"/>
</dbReference>
<evidence type="ECO:0000259" key="2">
    <source>
        <dbReference type="Pfam" id="PF13456"/>
    </source>
</evidence>
<reference evidence="6" key="2">
    <citation type="journal article" date="2008" name="Nucleic Acids Res.">
        <title>The rice annotation project database (RAP-DB): 2008 update.</title>
        <authorList>
            <consortium name="The rice annotation project (RAP)"/>
        </authorList>
    </citation>
    <scope>GENOME REANNOTATION</scope>
    <source>
        <strain evidence="6">cv. Nipponbare</strain>
    </source>
</reference>
<dbReference type="Gene3D" id="3.30.420.10">
    <property type="entry name" value="Ribonuclease H-like superfamily/Ribonuclease H"/>
    <property type="match status" value="1"/>
</dbReference>